<dbReference type="Proteomes" id="UP000189229">
    <property type="component" value="Unassembled WGS sequence"/>
</dbReference>
<sequence>MSRTSPQRVLQLLLATARLAQLWGCCLPSADSGPLIGEAFGY</sequence>
<evidence type="ECO:0000313" key="4">
    <source>
        <dbReference type="Proteomes" id="UP000189229"/>
    </source>
</evidence>
<dbReference type="EMBL" id="MVBN01000002">
    <property type="protein sequence ID" value="OOK80865.1"/>
    <property type="molecule type" value="Genomic_DNA"/>
</dbReference>
<accession>A0A1V3XNT4</accession>
<reference evidence="3 4" key="1">
    <citation type="submission" date="2017-02" db="EMBL/GenBank/DDBJ databases">
        <title>Complete genome sequences of Mycobacterium kansasii strains isolated from rhesus macaques.</title>
        <authorList>
            <person name="Panda A."/>
            <person name="Nagaraj S."/>
            <person name="Zhao X."/>
            <person name="Tettelin H."/>
            <person name="Detolla L.J."/>
        </authorList>
    </citation>
    <scope>NUCLEOTIDE SEQUENCE [LARGE SCALE GENOMIC DNA]</scope>
    <source>
        <strain evidence="2 3">11-3469</strain>
        <strain evidence="1 4">11-3813</strain>
    </source>
</reference>
<evidence type="ECO:0000313" key="1">
    <source>
        <dbReference type="EMBL" id="OOK78821.1"/>
    </source>
</evidence>
<organism evidence="2 3">
    <name type="scientific">Mycobacterium kansasii</name>
    <dbReference type="NCBI Taxonomy" id="1768"/>
    <lineage>
        <taxon>Bacteria</taxon>
        <taxon>Bacillati</taxon>
        <taxon>Actinomycetota</taxon>
        <taxon>Actinomycetes</taxon>
        <taxon>Mycobacteriales</taxon>
        <taxon>Mycobacteriaceae</taxon>
        <taxon>Mycobacterium</taxon>
    </lineage>
</organism>
<evidence type="ECO:0000313" key="3">
    <source>
        <dbReference type="Proteomes" id="UP000188532"/>
    </source>
</evidence>
<dbReference type="EMBL" id="MVBM01000002">
    <property type="protein sequence ID" value="OOK78821.1"/>
    <property type="molecule type" value="Genomic_DNA"/>
</dbReference>
<dbReference type="Proteomes" id="UP000188532">
    <property type="component" value="Unassembled WGS sequence"/>
</dbReference>
<gene>
    <name evidence="2" type="ORF">BZL29_2369</name>
    <name evidence="1" type="ORF">BZL30_2392</name>
</gene>
<evidence type="ECO:0000313" key="2">
    <source>
        <dbReference type="EMBL" id="OOK80865.1"/>
    </source>
</evidence>
<name>A0A1V3XNT4_MYCKA</name>
<protein>
    <submittedName>
        <fullName evidence="2">Uncharacterized protein</fullName>
    </submittedName>
</protein>
<proteinExistence type="predicted"/>
<dbReference type="AlphaFoldDB" id="A0A1V3XNT4"/>
<comment type="caution">
    <text evidence="2">The sequence shown here is derived from an EMBL/GenBank/DDBJ whole genome shotgun (WGS) entry which is preliminary data.</text>
</comment>